<comment type="caution">
    <text evidence="2">The sequence shown here is derived from an EMBL/GenBank/DDBJ whole genome shotgun (WGS) entry which is preliminary data.</text>
</comment>
<reference evidence="2" key="2">
    <citation type="submission" date="2023-01" db="EMBL/GenBank/DDBJ databases">
        <authorList>
            <person name="Sun Q."/>
            <person name="Evtushenko L."/>
        </authorList>
    </citation>
    <scope>NUCLEOTIDE SEQUENCE</scope>
    <source>
        <strain evidence="2">VKM B-2789</strain>
    </source>
</reference>
<evidence type="ECO:0000259" key="1">
    <source>
        <dbReference type="Pfam" id="PF21006"/>
    </source>
</evidence>
<dbReference type="AlphaFoldDB" id="A0A9W6JT50"/>
<feature type="domain" description="Nitrile hydratase beta subunit-like N-terminal" evidence="1">
    <location>
        <begin position="1"/>
        <end position="99"/>
    </location>
</feature>
<dbReference type="Gene3D" id="1.10.472.20">
    <property type="entry name" value="Nitrile hydratase, beta subunit"/>
    <property type="match status" value="1"/>
</dbReference>
<dbReference type="Pfam" id="PF21006">
    <property type="entry name" value="NHase_beta_N"/>
    <property type="match status" value="1"/>
</dbReference>
<protein>
    <recommendedName>
        <fullName evidence="1">Nitrile hydratase beta subunit-like N-terminal domain-containing protein</fullName>
    </recommendedName>
</protein>
<keyword evidence="3" id="KW-1185">Reference proteome</keyword>
<accession>A0A9W6JT50</accession>
<name>A0A9W6JT50_9HYPH</name>
<sequence>MNSVHDCGGFDGFGRVVPEDYDGREPVFKEEWERRMCGLFMITIGAHYSDDEFRQSRERLEPVKYLTRPYYEQWWFAVARLMMEKGLLTPEEFARHLAAGRAAAGNADILAGDA</sequence>
<dbReference type="Proteomes" id="UP001143330">
    <property type="component" value="Unassembled WGS sequence"/>
</dbReference>
<evidence type="ECO:0000313" key="2">
    <source>
        <dbReference type="EMBL" id="GLK83296.1"/>
    </source>
</evidence>
<reference evidence="2" key="1">
    <citation type="journal article" date="2014" name="Int. J. Syst. Evol. Microbiol.">
        <title>Complete genome sequence of Corynebacterium casei LMG S-19264T (=DSM 44701T), isolated from a smear-ripened cheese.</title>
        <authorList>
            <consortium name="US DOE Joint Genome Institute (JGI-PGF)"/>
            <person name="Walter F."/>
            <person name="Albersmeier A."/>
            <person name="Kalinowski J."/>
            <person name="Ruckert C."/>
        </authorList>
    </citation>
    <scope>NUCLEOTIDE SEQUENCE</scope>
    <source>
        <strain evidence="2">VKM B-2789</strain>
    </source>
</reference>
<evidence type="ECO:0000313" key="3">
    <source>
        <dbReference type="Proteomes" id="UP001143330"/>
    </source>
</evidence>
<dbReference type="InterPro" id="IPR049054">
    <property type="entry name" value="CN_hydtase_beta-like_N"/>
</dbReference>
<dbReference type="RefSeq" id="WP_213366795.1">
    <property type="nucleotide sequence ID" value="NZ_BSFM01000006.1"/>
</dbReference>
<dbReference type="EMBL" id="BSFM01000006">
    <property type="protein sequence ID" value="GLK83296.1"/>
    <property type="molecule type" value="Genomic_DNA"/>
</dbReference>
<dbReference type="InterPro" id="IPR008990">
    <property type="entry name" value="Elect_transpt_acc-like_dom_sf"/>
</dbReference>
<dbReference type="SUPFAM" id="SSF50090">
    <property type="entry name" value="Electron transport accessory proteins"/>
    <property type="match status" value="1"/>
</dbReference>
<dbReference type="InterPro" id="IPR042262">
    <property type="entry name" value="CN_hydtase_beta_C"/>
</dbReference>
<gene>
    <name evidence="2" type="ORF">GCM10017653_13650</name>
</gene>
<organism evidence="2 3">
    <name type="scientific">Ancylobacter defluvii</name>
    <dbReference type="NCBI Taxonomy" id="1282440"/>
    <lineage>
        <taxon>Bacteria</taxon>
        <taxon>Pseudomonadati</taxon>
        <taxon>Pseudomonadota</taxon>
        <taxon>Alphaproteobacteria</taxon>
        <taxon>Hyphomicrobiales</taxon>
        <taxon>Xanthobacteraceae</taxon>
        <taxon>Ancylobacter</taxon>
    </lineage>
</organism>
<proteinExistence type="predicted"/>